<name>A0A1G9WD07_9FLAO</name>
<dbReference type="AlphaFoldDB" id="A0A1G9WD07"/>
<dbReference type="STRING" id="192904.SAMN04488514_11559"/>
<dbReference type="RefSeq" id="WP_143017662.1">
    <property type="nucleotide sequence ID" value="NZ_FNGV01000015.1"/>
</dbReference>
<sequence length="250" mass="28544">MKIVICLLLLVMQPLFSQADEFQVFQVRGQITYGPDSIPVSRGNILKVVTKDSFQFSTKNDMARLWNIDQEEYMFLCHPSRSVGKKSILSQKEYTSTRGADNNFSYLFVDNKKLLRPKKVKVFFVPKDADSYYFFKYKKDADIVRKKLILNEERMLLIGDDILEAGCDGSADMLSYGTIGFYDATSGTDKIMKGVAYVFTDFESVRDELTLLKGLLEATGKTESEIDAELMGYLKESYGSDIELSDFRRN</sequence>
<accession>A0A1G9WD07</accession>
<keyword evidence="1" id="KW-0732">Signal</keyword>
<dbReference type="EMBL" id="FNGV01000015">
    <property type="protein sequence ID" value="SDM82408.1"/>
    <property type="molecule type" value="Genomic_DNA"/>
</dbReference>
<protein>
    <submittedName>
        <fullName evidence="2">Uncharacterized protein</fullName>
    </submittedName>
</protein>
<reference evidence="2 3" key="1">
    <citation type="submission" date="2016-10" db="EMBL/GenBank/DDBJ databases">
        <authorList>
            <person name="de Groot N.N."/>
        </authorList>
    </citation>
    <scope>NUCLEOTIDE SEQUENCE [LARGE SCALE GENOMIC DNA]</scope>
    <source>
        <strain evidence="2 3">DSM 19886</strain>
    </source>
</reference>
<keyword evidence="3" id="KW-1185">Reference proteome</keyword>
<feature type="chain" id="PRO_5011764669" evidence="1">
    <location>
        <begin position="20"/>
        <end position="250"/>
    </location>
</feature>
<gene>
    <name evidence="2" type="ORF">SAMN04488514_11559</name>
</gene>
<evidence type="ECO:0000256" key="1">
    <source>
        <dbReference type="SAM" id="SignalP"/>
    </source>
</evidence>
<feature type="signal peptide" evidence="1">
    <location>
        <begin position="1"/>
        <end position="19"/>
    </location>
</feature>
<proteinExistence type="predicted"/>
<organism evidence="2 3">
    <name type="scientific">Kriegella aquimaris</name>
    <dbReference type="NCBI Taxonomy" id="192904"/>
    <lineage>
        <taxon>Bacteria</taxon>
        <taxon>Pseudomonadati</taxon>
        <taxon>Bacteroidota</taxon>
        <taxon>Flavobacteriia</taxon>
        <taxon>Flavobacteriales</taxon>
        <taxon>Flavobacteriaceae</taxon>
        <taxon>Kriegella</taxon>
    </lineage>
</organism>
<evidence type="ECO:0000313" key="2">
    <source>
        <dbReference type="EMBL" id="SDM82408.1"/>
    </source>
</evidence>
<dbReference type="Proteomes" id="UP000199440">
    <property type="component" value="Unassembled WGS sequence"/>
</dbReference>
<evidence type="ECO:0000313" key="3">
    <source>
        <dbReference type="Proteomes" id="UP000199440"/>
    </source>
</evidence>